<organism evidence="2 3">
    <name type="scientific">Piliocolobus tephrosceles</name>
    <name type="common">Ugandan red Colobus</name>
    <dbReference type="NCBI Taxonomy" id="591936"/>
    <lineage>
        <taxon>Eukaryota</taxon>
        <taxon>Metazoa</taxon>
        <taxon>Chordata</taxon>
        <taxon>Craniata</taxon>
        <taxon>Vertebrata</taxon>
        <taxon>Euteleostomi</taxon>
        <taxon>Mammalia</taxon>
        <taxon>Eutheria</taxon>
        <taxon>Euarchontoglires</taxon>
        <taxon>Primates</taxon>
        <taxon>Haplorrhini</taxon>
        <taxon>Catarrhini</taxon>
        <taxon>Cercopithecidae</taxon>
        <taxon>Colobinae</taxon>
        <taxon>Piliocolobus</taxon>
    </lineage>
</organism>
<dbReference type="InterPro" id="IPR000608">
    <property type="entry name" value="UBC"/>
</dbReference>
<dbReference type="Gene3D" id="3.10.110.10">
    <property type="entry name" value="Ubiquitin Conjugating Enzyme"/>
    <property type="match status" value="1"/>
</dbReference>
<dbReference type="Pfam" id="PF00179">
    <property type="entry name" value="UQ_con"/>
    <property type="match status" value="1"/>
</dbReference>
<reference evidence="2" key="2">
    <citation type="submission" date="2025-09" db="UniProtKB">
        <authorList>
            <consortium name="Ensembl"/>
        </authorList>
    </citation>
    <scope>IDENTIFICATION</scope>
</reference>
<accession>A0A8C9HQY1</accession>
<keyword evidence="3" id="KW-1185">Reference proteome</keyword>
<reference evidence="2" key="1">
    <citation type="submission" date="2025-08" db="UniProtKB">
        <authorList>
            <consortium name="Ensembl"/>
        </authorList>
    </citation>
    <scope>IDENTIFICATION</scope>
</reference>
<dbReference type="Proteomes" id="UP000694416">
    <property type="component" value="Unplaced"/>
</dbReference>
<protein>
    <recommendedName>
        <fullName evidence="1">UBC core domain-containing protein</fullName>
    </recommendedName>
</protein>
<dbReference type="InterPro" id="IPR016135">
    <property type="entry name" value="UBQ-conjugating_enzyme/RWD"/>
</dbReference>
<evidence type="ECO:0000313" key="2">
    <source>
        <dbReference type="Ensembl" id="ENSPTEP00000021651.1"/>
    </source>
</evidence>
<evidence type="ECO:0000259" key="1">
    <source>
        <dbReference type="Pfam" id="PF00179"/>
    </source>
</evidence>
<dbReference type="AlphaFoldDB" id="A0A8C9HQY1"/>
<proteinExistence type="predicted"/>
<dbReference type="Ensembl" id="ENSPTET00000031194.1">
    <property type="protein sequence ID" value="ENSPTEP00000021651.1"/>
    <property type="gene ID" value="ENSPTEG00000022666.1"/>
</dbReference>
<evidence type="ECO:0000313" key="3">
    <source>
        <dbReference type="Proteomes" id="UP000694416"/>
    </source>
</evidence>
<feature type="domain" description="UBC core" evidence="1">
    <location>
        <begin position="24"/>
        <end position="64"/>
    </location>
</feature>
<sequence length="80" mass="8717">MDFGGSGEKAGRVVRDKRLQIGFPGIQAEPHENNTHYFHVVIAGPQVSPFEGGTFKLELFLPTNTVLSCCSGWSQILGLK</sequence>
<name>A0A8C9HQY1_9PRIM</name>
<dbReference type="SUPFAM" id="SSF54495">
    <property type="entry name" value="UBC-like"/>
    <property type="match status" value="1"/>
</dbReference>